<dbReference type="Gene3D" id="3.40.140.10">
    <property type="entry name" value="Cytidine Deaminase, domain 2"/>
    <property type="match status" value="1"/>
</dbReference>
<name>A0A1L8CLX3_9PROT</name>
<dbReference type="PANTHER" id="PTHR11079">
    <property type="entry name" value="CYTOSINE DEAMINASE FAMILY MEMBER"/>
    <property type="match status" value="1"/>
</dbReference>
<dbReference type="PROSITE" id="PS00903">
    <property type="entry name" value="CYT_DCMP_DEAMINASES_1"/>
    <property type="match status" value="1"/>
</dbReference>
<dbReference type="CDD" id="cd01285">
    <property type="entry name" value="nucleoside_deaminase"/>
    <property type="match status" value="1"/>
</dbReference>
<comment type="subunit">
    <text evidence="2 8">Homodimer.</text>
</comment>
<evidence type="ECO:0000259" key="9">
    <source>
        <dbReference type="PROSITE" id="PS51747"/>
    </source>
</evidence>
<keyword evidence="11" id="KW-1185">Reference proteome</keyword>
<dbReference type="GO" id="GO:0002100">
    <property type="term" value="P:tRNA wobble adenosine to inosine editing"/>
    <property type="evidence" value="ECO:0007669"/>
    <property type="project" value="UniProtKB-UniRule"/>
</dbReference>
<evidence type="ECO:0000256" key="1">
    <source>
        <dbReference type="ARBA" id="ARBA00010669"/>
    </source>
</evidence>
<evidence type="ECO:0000313" key="10">
    <source>
        <dbReference type="EMBL" id="GAV19904.1"/>
    </source>
</evidence>
<keyword evidence="5 8" id="KW-0378">Hydrolase</keyword>
<protein>
    <recommendedName>
        <fullName evidence="8">tRNA-specific adenosine deaminase</fullName>
        <ecNumber evidence="8">3.5.4.33</ecNumber>
    </recommendedName>
</protein>
<reference evidence="10 11" key="1">
    <citation type="journal article" date="2017" name="Arch. Microbiol.">
        <title>Mariprofundus micogutta sp. nov., a novel iron-oxidizing zetaproteobacterium isolated from a deep-sea hydrothermal field at the Bayonnaise knoll of the Izu-Ogasawara arc, and a description of Mariprofundales ord. nov. and Zetaproteobacteria classis nov.</title>
        <authorList>
            <person name="Makita H."/>
            <person name="Tanaka E."/>
            <person name="Mitsunobu S."/>
            <person name="Miyazaki M."/>
            <person name="Nunoura T."/>
            <person name="Uematsu K."/>
            <person name="Takaki Y."/>
            <person name="Nishi S."/>
            <person name="Shimamura S."/>
            <person name="Takai K."/>
        </authorList>
    </citation>
    <scope>NUCLEOTIDE SEQUENCE [LARGE SCALE GENOMIC DNA]</scope>
    <source>
        <strain evidence="10 11">ET2</strain>
    </source>
</reference>
<sequence length="155" mass="16823">MQSDTDYMNKALQQAEIAAENGEVPVGALLITADGEEFVSGNAPITTDDASAHAEMRVIREACQALGNYRLTGSTLYVTLEPCLMCAGAIVHARISRVVYAASDPKTGAVESLYQILSDERLNHQAEITSGVLADESSKLLKSFFRSRRNKRKNS</sequence>
<accession>A0A1L8CLX3</accession>
<keyword evidence="6 8" id="KW-0862">Zinc</keyword>
<feature type="domain" description="CMP/dCMP-type deaminase" evidence="9">
    <location>
        <begin position="2"/>
        <end position="121"/>
    </location>
</feature>
<evidence type="ECO:0000256" key="8">
    <source>
        <dbReference type="HAMAP-Rule" id="MF_00972"/>
    </source>
</evidence>
<dbReference type="InterPro" id="IPR028883">
    <property type="entry name" value="tRNA_aden_deaminase"/>
</dbReference>
<dbReference type="Pfam" id="PF14437">
    <property type="entry name" value="MafB19-deam"/>
    <property type="match status" value="1"/>
</dbReference>
<feature type="binding site" evidence="8">
    <location>
        <position position="86"/>
    </location>
    <ligand>
        <name>Zn(2+)</name>
        <dbReference type="ChEBI" id="CHEBI:29105"/>
        <note>catalytic</note>
    </ligand>
</feature>
<dbReference type="HAMAP" id="MF_00972">
    <property type="entry name" value="tRNA_aden_deaminase"/>
    <property type="match status" value="1"/>
</dbReference>
<evidence type="ECO:0000256" key="2">
    <source>
        <dbReference type="ARBA" id="ARBA00011738"/>
    </source>
</evidence>
<dbReference type="InterPro" id="IPR002125">
    <property type="entry name" value="CMP_dCMP_dom"/>
</dbReference>
<dbReference type="FunFam" id="3.40.140.10:FF:000005">
    <property type="entry name" value="tRNA-specific adenosine deaminase"/>
    <property type="match status" value="1"/>
</dbReference>
<comment type="catalytic activity">
    <reaction evidence="7 8">
        <text>adenosine(34) in tRNA + H2O + H(+) = inosine(34) in tRNA + NH4(+)</text>
        <dbReference type="Rhea" id="RHEA:43168"/>
        <dbReference type="Rhea" id="RHEA-COMP:10373"/>
        <dbReference type="Rhea" id="RHEA-COMP:10374"/>
        <dbReference type="ChEBI" id="CHEBI:15377"/>
        <dbReference type="ChEBI" id="CHEBI:15378"/>
        <dbReference type="ChEBI" id="CHEBI:28938"/>
        <dbReference type="ChEBI" id="CHEBI:74411"/>
        <dbReference type="ChEBI" id="CHEBI:82852"/>
        <dbReference type="EC" id="3.5.4.33"/>
    </reaction>
</comment>
<dbReference type="RefSeq" id="WP_072659231.1">
    <property type="nucleotide sequence ID" value="NZ_BDFD01000005.1"/>
</dbReference>
<feature type="binding site" evidence="8">
    <location>
        <position position="53"/>
    </location>
    <ligand>
        <name>Zn(2+)</name>
        <dbReference type="ChEBI" id="CHEBI:29105"/>
        <note>catalytic</note>
    </ligand>
</feature>
<comment type="similarity">
    <text evidence="1">Belongs to the cytidine and deoxycytidylate deaminase family. ADAT2 subfamily.</text>
</comment>
<feature type="binding site" evidence="8">
    <location>
        <position position="83"/>
    </location>
    <ligand>
        <name>Zn(2+)</name>
        <dbReference type="ChEBI" id="CHEBI:29105"/>
        <note>catalytic</note>
    </ligand>
</feature>
<keyword evidence="4 8" id="KW-0479">Metal-binding</keyword>
<keyword evidence="3 8" id="KW-0819">tRNA processing</keyword>
<evidence type="ECO:0000256" key="4">
    <source>
        <dbReference type="ARBA" id="ARBA00022723"/>
    </source>
</evidence>
<evidence type="ECO:0000256" key="6">
    <source>
        <dbReference type="ARBA" id="ARBA00022833"/>
    </source>
</evidence>
<dbReference type="AlphaFoldDB" id="A0A1L8CLX3"/>
<evidence type="ECO:0000313" key="11">
    <source>
        <dbReference type="Proteomes" id="UP000231632"/>
    </source>
</evidence>
<feature type="active site" description="Proton donor" evidence="8">
    <location>
        <position position="55"/>
    </location>
</feature>
<dbReference type="PANTHER" id="PTHR11079:SF202">
    <property type="entry name" value="TRNA-SPECIFIC ADENOSINE DEAMINASE"/>
    <property type="match status" value="1"/>
</dbReference>
<dbReference type="InterPro" id="IPR016192">
    <property type="entry name" value="APOBEC/CMP_deaminase_Zn-bd"/>
</dbReference>
<evidence type="ECO:0000256" key="7">
    <source>
        <dbReference type="ARBA" id="ARBA00048045"/>
    </source>
</evidence>
<comment type="caution">
    <text evidence="10">The sequence shown here is derived from an EMBL/GenBank/DDBJ whole genome shotgun (WGS) entry which is preliminary data.</text>
</comment>
<evidence type="ECO:0000256" key="3">
    <source>
        <dbReference type="ARBA" id="ARBA00022694"/>
    </source>
</evidence>
<comment type="function">
    <text evidence="8">Catalyzes the deamination of adenosine to inosine at the wobble position 34 of tRNA(Arg2).</text>
</comment>
<dbReference type="EMBL" id="BDFD01000005">
    <property type="protein sequence ID" value="GAV19904.1"/>
    <property type="molecule type" value="Genomic_DNA"/>
</dbReference>
<dbReference type="Proteomes" id="UP000231632">
    <property type="component" value="Unassembled WGS sequence"/>
</dbReference>
<proteinExistence type="inferred from homology"/>
<dbReference type="GO" id="GO:0052717">
    <property type="term" value="F:tRNA-specific adenosine-34 deaminase activity"/>
    <property type="evidence" value="ECO:0007669"/>
    <property type="project" value="UniProtKB-UniRule"/>
</dbReference>
<comment type="cofactor">
    <cofactor evidence="8">
        <name>Zn(2+)</name>
        <dbReference type="ChEBI" id="CHEBI:29105"/>
    </cofactor>
    <text evidence="8">Binds 1 zinc ion per subunit.</text>
</comment>
<gene>
    <name evidence="8" type="primary">tadA</name>
    <name evidence="10" type="ORF">MMIC_P0862</name>
</gene>
<dbReference type="InterPro" id="IPR058535">
    <property type="entry name" value="MafB19-deam"/>
</dbReference>
<dbReference type="STRING" id="1921010.MMIC_P0862"/>
<dbReference type="NCBIfam" id="NF008113">
    <property type="entry name" value="PRK10860.1"/>
    <property type="match status" value="1"/>
</dbReference>
<dbReference type="GO" id="GO:0008270">
    <property type="term" value="F:zinc ion binding"/>
    <property type="evidence" value="ECO:0007669"/>
    <property type="project" value="UniProtKB-UniRule"/>
</dbReference>
<organism evidence="10 11">
    <name type="scientific">Mariprofundus micogutta</name>
    <dbReference type="NCBI Taxonomy" id="1921010"/>
    <lineage>
        <taxon>Bacteria</taxon>
        <taxon>Pseudomonadati</taxon>
        <taxon>Pseudomonadota</taxon>
        <taxon>Candidatius Mariprofundia</taxon>
        <taxon>Mariprofundales</taxon>
        <taxon>Mariprofundaceae</taxon>
        <taxon>Mariprofundus</taxon>
    </lineage>
</organism>
<dbReference type="SUPFAM" id="SSF53927">
    <property type="entry name" value="Cytidine deaminase-like"/>
    <property type="match status" value="1"/>
</dbReference>
<dbReference type="InterPro" id="IPR016193">
    <property type="entry name" value="Cytidine_deaminase-like"/>
</dbReference>
<dbReference type="PROSITE" id="PS51747">
    <property type="entry name" value="CYT_DCMP_DEAMINASES_2"/>
    <property type="match status" value="1"/>
</dbReference>
<dbReference type="OrthoDB" id="5292446at2"/>
<dbReference type="EC" id="3.5.4.33" evidence="8"/>
<evidence type="ECO:0000256" key="5">
    <source>
        <dbReference type="ARBA" id="ARBA00022801"/>
    </source>
</evidence>